<dbReference type="WBParaSite" id="ES5_v2.g26625.t1">
    <property type="protein sequence ID" value="ES5_v2.g26625.t1"/>
    <property type="gene ID" value="ES5_v2.g26625"/>
</dbReference>
<sequence>MIITKFLTLLFIALLPWLALSLNEIKTTMKPKDKVDYLKLAADALKDLPLYAEKFEKALQSAEAWNKDFMQILMFAGPFGWVLSVGLGKNKKDLVKAAVGDLSKKIDMLSAHIDDSINRVIAHEDILQFQSEVVLPFKKLREKYKDYLEHLHEEERQKLKQSCKEIKPLDLFDVMDQILTDKWDNLLKSMKYTDYSFNKLNSLYENTMKEMIPIYFTCEALIYDTNVLYNGEQMKNNTKRRTEKLAKRIQAIFTTFDLIKERRPGLVWSIMPKKIEFWHGKFREIKKADRNFQDFSQKMVDELVSDYGN</sequence>
<accession>A0AC34GAR9</accession>
<evidence type="ECO:0000313" key="1">
    <source>
        <dbReference type="Proteomes" id="UP000887579"/>
    </source>
</evidence>
<proteinExistence type="predicted"/>
<evidence type="ECO:0000313" key="2">
    <source>
        <dbReference type="WBParaSite" id="ES5_v2.g26625.t1"/>
    </source>
</evidence>
<protein>
    <submittedName>
        <fullName evidence="2">Uncharacterized protein</fullName>
    </submittedName>
</protein>
<organism evidence="1 2">
    <name type="scientific">Panagrolaimus sp. ES5</name>
    <dbReference type="NCBI Taxonomy" id="591445"/>
    <lineage>
        <taxon>Eukaryota</taxon>
        <taxon>Metazoa</taxon>
        <taxon>Ecdysozoa</taxon>
        <taxon>Nematoda</taxon>
        <taxon>Chromadorea</taxon>
        <taxon>Rhabditida</taxon>
        <taxon>Tylenchina</taxon>
        <taxon>Panagrolaimomorpha</taxon>
        <taxon>Panagrolaimoidea</taxon>
        <taxon>Panagrolaimidae</taxon>
        <taxon>Panagrolaimus</taxon>
    </lineage>
</organism>
<dbReference type="Proteomes" id="UP000887579">
    <property type="component" value="Unplaced"/>
</dbReference>
<name>A0AC34GAR9_9BILA</name>
<reference evidence="2" key="1">
    <citation type="submission" date="2022-11" db="UniProtKB">
        <authorList>
            <consortium name="WormBaseParasite"/>
        </authorList>
    </citation>
    <scope>IDENTIFICATION</scope>
</reference>